<evidence type="ECO:0000313" key="2">
    <source>
        <dbReference type="Proteomes" id="UP001165541"/>
    </source>
</evidence>
<name>A0ABT0YPK7_9BURK</name>
<dbReference type="Gene3D" id="3.40.47.10">
    <property type="match status" value="1"/>
</dbReference>
<evidence type="ECO:0000313" key="1">
    <source>
        <dbReference type="EMBL" id="MCM5680086.1"/>
    </source>
</evidence>
<dbReference type="RefSeq" id="WP_251778361.1">
    <property type="nucleotide sequence ID" value="NZ_JAMKFE010000005.1"/>
</dbReference>
<protein>
    <recommendedName>
        <fullName evidence="3">3-oxoacyl-[acyl-carrier-protein] synthase-1</fullName>
    </recommendedName>
</protein>
<comment type="caution">
    <text evidence="1">The sequence shown here is derived from an EMBL/GenBank/DDBJ whole genome shotgun (WGS) entry which is preliminary data.</text>
</comment>
<accession>A0ABT0YPK7</accession>
<dbReference type="InterPro" id="IPR016039">
    <property type="entry name" value="Thiolase-like"/>
</dbReference>
<dbReference type="SUPFAM" id="SSF53901">
    <property type="entry name" value="Thiolase-like"/>
    <property type="match status" value="1"/>
</dbReference>
<keyword evidence="2" id="KW-1185">Reference proteome</keyword>
<evidence type="ECO:0008006" key="3">
    <source>
        <dbReference type="Google" id="ProtNLM"/>
    </source>
</evidence>
<sequence>MTDSAGEPMRVAQARGLNDRTQGPERYMAMLRPALDEALAVLPPACTVPLALGLPPDRPGRPQNLASQLQSRLEAAYHGRLQPVIVFELGHAATLYALDTAGNSMRHGSIPLCLVAGVDSYLDPETLEWLDDSDQLHGGGPFNNAWGFIPGEAAAAMLVVRPDLRARSPIPMQAEVLGVSTGCETKLIKTDAVCIGEGLTQAFRQVLQCLPAEARVDNIFCDMNGEAYRADEYGFTALRTRERFFDATAFIAPADCWGDVGAAGAVLHAAMAVACSAQGYGRGPLSLVWASSEGGERAAALIHAPFVSRE</sequence>
<gene>
    <name evidence="1" type="ORF">M8A51_11130</name>
</gene>
<dbReference type="EMBL" id="JAMKFE010000005">
    <property type="protein sequence ID" value="MCM5680086.1"/>
    <property type="molecule type" value="Genomic_DNA"/>
</dbReference>
<organism evidence="1 2">
    <name type="scientific">Caldimonas mangrovi</name>
    <dbReference type="NCBI Taxonomy" id="2944811"/>
    <lineage>
        <taxon>Bacteria</taxon>
        <taxon>Pseudomonadati</taxon>
        <taxon>Pseudomonadota</taxon>
        <taxon>Betaproteobacteria</taxon>
        <taxon>Burkholderiales</taxon>
        <taxon>Sphaerotilaceae</taxon>
        <taxon>Caldimonas</taxon>
    </lineage>
</organism>
<proteinExistence type="predicted"/>
<reference evidence="1" key="1">
    <citation type="submission" date="2022-05" db="EMBL/GenBank/DDBJ databases">
        <title>Schlegelella sp. nov., isolated from mangrove soil.</title>
        <authorList>
            <person name="Liu Y."/>
            <person name="Ge X."/>
            <person name="Liu W."/>
        </authorList>
    </citation>
    <scope>NUCLEOTIDE SEQUENCE</scope>
    <source>
        <strain evidence="1">S2-27</strain>
    </source>
</reference>
<dbReference type="Proteomes" id="UP001165541">
    <property type="component" value="Unassembled WGS sequence"/>
</dbReference>